<reference evidence="2 3" key="1">
    <citation type="submission" date="2018-06" db="EMBL/GenBank/DDBJ databases">
        <authorList>
            <consortium name="Pathogen Informatics"/>
            <person name="Doyle S."/>
        </authorList>
    </citation>
    <scope>NUCLEOTIDE SEQUENCE [LARGE SCALE GENOMIC DNA]</scope>
    <source>
        <strain evidence="2 3">NCTC13456</strain>
    </source>
</reference>
<gene>
    <name evidence="2" type="ORF">NCTC13456_02343</name>
</gene>
<sequence length="161" mass="19311">MEEKQILHIDFATLRQSYIEIKNFLEKKSYKKVGNVNVQIEKDLFLSGLDNESLLIEFIEKYDIDFSKFDYSKHFLSEGELVNVFQVFFNMVFLPLYFLFWLIKEFTFDLINLNKYLIKIVKLFSTNQRETLDMSFGDLLTSYLNKKYTLRSNVKFVLQDS</sequence>
<keyword evidence="1" id="KW-0812">Transmembrane</keyword>
<evidence type="ECO:0000313" key="3">
    <source>
        <dbReference type="Proteomes" id="UP000254737"/>
    </source>
</evidence>
<feature type="transmembrane region" description="Helical" evidence="1">
    <location>
        <begin position="84"/>
        <end position="103"/>
    </location>
</feature>
<dbReference type="Proteomes" id="UP000254737">
    <property type="component" value="Unassembled WGS sequence"/>
</dbReference>
<dbReference type="RefSeq" id="WP_115000620.1">
    <property type="nucleotide sequence ID" value="NZ_JAAGKM010000054.1"/>
</dbReference>
<name>A0A376GD45_9FLAO</name>
<dbReference type="EMBL" id="UFXS01000001">
    <property type="protein sequence ID" value="STD58719.1"/>
    <property type="molecule type" value="Genomic_DNA"/>
</dbReference>
<evidence type="ECO:0000313" key="2">
    <source>
        <dbReference type="EMBL" id="STD58719.1"/>
    </source>
</evidence>
<protein>
    <submittedName>
        <fullName evidence="2">Protein of uncharacterized function (DUF1493)</fullName>
    </submittedName>
</protein>
<evidence type="ECO:0000256" key="1">
    <source>
        <dbReference type="SAM" id="Phobius"/>
    </source>
</evidence>
<organism evidence="2 3">
    <name type="scientific">Empedobacter falsenii</name>
    <dbReference type="NCBI Taxonomy" id="343874"/>
    <lineage>
        <taxon>Bacteria</taxon>
        <taxon>Pseudomonadati</taxon>
        <taxon>Bacteroidota</taxon>
        <taxon>Flavobacteriia</taxon>
        <taxon>Flavobacteriales</taxon>
        <taxon>Weeksellaceae</taxon>
        <taxon>Empedobacter</taxon>
    </lineage>
</organism>
<dbReference type="AlphaFoldDB" id="A0A376GD45"/>
<keyword evidence="1" id="KW-0472">Membrane</keyword>
<accession>A0A376GD45</accession>
<keyword evidence="1" id="KW-1133">Transmembrane helix</keyword>
<proteinExistence type="predicted"/>